<evidence type="ECO:0000256" key="1">
    <source>
        <dbReference type="ARBA" id="ARBA00022857"/>
    </source>
</evidence>
<dbReference type="Proteomes" id="UP001168877">
    <property type="component" value="Unassembled WGS sequence"/>
</dbReference>
<dbReference type="PANTHER" id="PTHR10366:SF852">
    <property type="entry name" value="CINNAMOYL-COA REDUCTASE CAD2"/>
    <property type="match status" value="1"/>
</dbReference>
<reference evidence="3" key="1">
    <citation type="journal article" date="2022" name="Plant J.">
        <title>Strategies of tolerance reflected in two North American maple genomes.</title>
        <authorList>
            <person name="McEvoy S.L."/>
            <person name="Sezen U.U."/>
            <person name="Trouern-Trend A."/>
            <person name="McMahon S.M."/>
            <person name="Schaberg P.G."/>
            <person name="Yang J."/>
            <person name="Wegrzyn J.L."/>
            <person name="Swenson N.G."/>
        </authorList>
    </citation>
    <scope>NUCLEOTIDE SEQUENCE</scope>
    <source>
        <strain evidence="3">NS2018</strain>
    </source>
</reference>
<organism evidence="3 4">
    <name type="scientific">Acer saccharum</name>
    <name type="common">Sugar maple</name>
    <dbReference type="NCBI Taxonomy" id="4024"/>
    <lineage>
        <taxon>Eukaryota</taxon>
        <taxon>Viridiplantae</taxon>
        <taxon>Streptophyta</taxon>
        <taxon>Embryophyta</taxon>
        <taxon>Tracheophyta</taxon>
        <taxon>Spermatophyta</taxon>
        <taxon>Magnoliopsida</taxon>
        <taxon>eudicotyledons</taxon>
        <taxon>Gunneridae</taxon>
        <taxon>Pentapetalae</taxon>
        <taxon>rosids</taxon>
        <taxon>malvids</taxon>
        <taxon>Sapindales</taxon>
        <taxon>Sapindaceae</taxon>
        <taxon>Hippocastanoideae</taxon>
        <taxon>Acereae</taxon>
        <taxon>Acer</taxon>
    </lineage>
</organism>
<sequence length="139" mass="15566">MVAINPGMVIGPLLQPTLNASVKPVLNLVEGVKIPCGTYRWVDVRDVAKAHIQAFENPTACGRYCLVERLTNHFGIFNILRGLYPDLNPPEEYIEEKASKPTYRVSKERARCLGITYIPLEVSLKDTVESLKEKNLINA</sequence>
<dbReference type="SUPFAM" id="SSF51735">
    <property type="entry name" value="NAD(P)-binding Rossmann-fold domains"/>
    <property type="match status" value="1"/>
</dbReference>
<keyword evidence="4" id="KW-1185">Reference proteome</keyword>
<keyword evidence="1" id="KW-0521">NADP</keyword>
<evidence type="ECO:0000256" key="2">
    <source>
        <dbReference type="ARBA" id="ARBA00023002"/>
    </source>
</evidence>
<comment type="caution">
    <text evidence="3">The sequence shown here is derived from an EMBL/GenBank/DDBJ whole genome shotgun (WGS) entry which is preliminary data.</text>
</comment>
<accession>A0AA39RI77</accession>
<dbReference type="AlphaFoldDB" id="A0AA39RI77"/>
<name>A0AA39RI77_ACESA</name>
<keyword evidence="2" id="KW-0560">Oxidoreductase</keyword>
<evidence type="ECO:0000313" key="4">
    <source>
        <dbReference type="Proteomes" id="UP001168877"/>
    </source>
</evidence>
<dbReference type="InterPro" id="IPR036291">
    <property type="entry name" value="NAD(P)-bd_dom_sf"/>
</dbReference>
<reference evidence="3" key="2">
    <citation type="submission" date="2023-06" db="EMBL/GenBank/DDBJ databases">
        <authorList>
            <person name="Swenson N.G."/>
            <person name="Wegrzyn J.L."/>
            <person name="Mcevoy S.L."/>
        </authorList>
    </citation>
    <scope>NUCLEOTIDE SEQUENCE</scope>
    <source>
        <strain evidence="3">NS2018</strain>
        <tissue evidence="3">Leaf</tissue>
    </source>
</reference>
<evidence type="ECO:0000313" key="3">
    <source>
        <dbReference type="EMBL" id="KAK0574159.1"/>
    </source>
</evidence>
<dbReference type="InterPro" id="IPR050425">
    <property type="entry name" value="NAD(P)_dehydrat-like"/>
</dbReference>
<protein>
    <submittedName>
        <fullName evidence="3">Uncharacterized protein</fullName>
    </submittedName>
</protein>
<proteinExistence type="predicted"/>
<dbReference type="EMBL" id="JAUESC010000387">
    <property type="protein sequence ID" value="KAK0574159.1"/>
    <property type="molecule type" value="Genomic_DNA"/>
</dbReference>
<dbReference type="GO" id="GO:0016616">
    <property type="term" value="F:oxidoreductase activity, acting on the CH-OH group of donors, NAD or NADP as acceptor"/>
    <property type="evidence" value="ECO:0007669"/>
    <property type="project" value="TreeGrafter"/>
</dbReference>
<dbReference type="Gene3D" id="3.40.50.720">
    <property type="entry name" value="NAD(P)-binding Rossmann-like Domain"/>
    <property type="match status" value="1"/>
</dbReference>
<gene>
    <name evidence="3" type="ORF">LWI29_019027</name>
</gene>
<dbReference type="PANTHER" id="PTHR10366">
    <property type="entry name" value="NAD DEPENDENT EPIMERASE/DEHYDRATASE"/>
    <property type="match status" value="1"/>
</dbReference>